<evidence type="ECO:0000259" key="1">
    <source>
        <dbReference type="Pfam" id="PF07647"/>
    </source>
</evidence>
<dbReference type="InterPro" id="IPR001660">
    <property type="entry name" value="SAM"/>
</dbReference>
<dbReference type="PANTHER" id="PTHR12659:SF6">
    <property type="entry name" value="STAR-RELATED LIPID TRANSFER PROTEIN 13"/>
    <property type="match status" value="1"/>
</dbReference>
<dbReference type="GO" id="GO:0035023">
    <property type="term" value="P:regulation of Rho protein signal transduction"/>
    <property type="evidence" value="ECO:0007669"/>
    <property type="project" value="TreeGrafter"/>
</dbReference>
<dbReference type="Ensembl" id="ENSMGAT00000029693.1">
    <property type="protein sequence ID" value="ENSMGAP00000030833.1"/>
    <property type="gene ID" value="ENSMGAG00000020190.1"/>
</dbReference>
<proteinExistence type="predicted"/>
<dbReference type="FunFam" id="1.10.287.2070:FF:000001">
    <property type="entry name" value="StAR-related lipid transfer domain-containing 13"/>
    <property type="match status" value="1"/>
</dbReference>
<dbReference type="SUPFAM" id="SSF47769">
    <property type="entry name" value="SAM/Pointed domain"/>
    <property type="match status" value="1"/>
</dbReference>
<dbReference type="GO" id="GO:0030036">
    <property type="term" value="P:actin cytoskeleton organization"/>
    <property type="evidence" value="ECO:0007669"/>
    <property type="project" value="TreeGrafter"/>
</dbReference>
<evidence type="ECO:0000313" key="3">
    <source>
        <dbReference type="Proteomes" id="UP000001645"/>
    </source>
</evidence>
<dbReference type="Gene3D" id="1.10.287.2070">
    <property type="match status" value="1"/>
</dbReference>
<reference evidence="2 3" key="1">
    <citation type="journal article" date="2010" name="PLoS Biol.">
        <title>Multi-platform next-generation sequencing of the domestic turkey (Meleagris gallopavo): genome assembly and analysis.</title>
        <authorList>
            <person name="Dalloul R.A."/>
            <person name="Long J.A."/>
            <person name="Zimin A.V."/>
            <person name="Aslam L."/>
            <person name="Beal K."/>
            <person name="Blomberg L.A."/>
            <person name="Bouffard P."/>
            <person name="Burt D.W."/>
            <person name="Crasta O."/>
            <person name="Crooijmans R.P."/>
            <person name="Cooper K."/>
            <person name="Coulombe R.A."/>
            <person name="De S."/>
            <person name="Delany M.E."/>
            <person name="Dodgson J.B."/>
            <person name="Dong J.J."/>
            <person name="Evans C."/>
            <person name="Frederickson K.M."/>
            <person name="Flicek P."/>
            <person name="Florea L."/>
            <person name="Folkerts O."/>
            <person name="Groenen M.A."/>
            <person name="Harkins T.T."/>
            <person name="Herrero J."/>
            <person name="Hoffmann S."/>
            <person name="Megens H.J."/>
            <person name="Jiang A."/>
            <person name="de Jong P."/>
            <person name="Kaiser P."/>
            <person name="Kim H."/>
            <person name="Kim K.W."/>
            <person name="Kim S."/>
            <person name="Langenberger D."/>
            <person name="Lee M.K."/>
            <person name="Lee T."/>
            <person name="Mane S."/>
            <person name="Marcais G."/>
            <person name="Marz M."/>
            <person name="McElroy A.P."/>
            <person name="Modise T."/>
            <person name="Nefedov M."/>
            <person name="Notredame C."/>
            <person name="Paton I.R."/>
            <person name="Payne W.S."/>
            <person name="Pertea G."/>
            <person name="Prickett D."/>
            <person name="Puiu D."/>
            <person name="Qioa D."/>
            <person name="Raineri E."/>
            <person name="Ruffier M."/>
            <person name="Salzberg S.L."/>
            <person name="Schatz M.C."/>
            <person name="Scheuring C."/>
            <person name="Schmidt C.J."/>
            <person name="Schroeder S."/>
            <person name="Searle S.M."/>
            <person name="Smith E.J."/>
            <person name="Smith J."/>
            <person name="Sonstegard T.S."/>
            <person name="Stadler P.F."/>
            <person name="Tafer H."/>
            <person name="Tu Z.J."/>
            <person name="Van Tassell C.P."/>
            <person name="Vilella A.J."/>
            <person name="Williams K.P."/>
            <person name="Yorke J.A."/>
            <person name="Zhang L."/>
            <person name="Zhang H.B."/>
            <person name="Zhang X."/>
            <person name="Zhang Y."/>
            <person name="Reed K.M."/>
        </authorList>
    </citation>
    <scope>NUCLEOTIDE SEQUENCE [LARGE SCALE GENOMIC DNA]</scope>
</reference>
<dbReference type="InParanoid" id="A0A803YGD6"/>
<dbReference type="InterPro" id="IPR013761">
    <property type="entry name" value="SAM/pointed_sf"/>
</dbReference>
<dbReference type="CDD" id="cd09592">
    <property type="entry name" value="SAM_DLC2"/>
    <property type="match status" value="1"/>
</dbReference>
<accession>A0A803YGD6</accession>
<organism evidence="2 3">
    <name type="scientific">Meleagris gallopavo</name>
    <name type="common">Wild turkey</name>
    <dbReference type="NCBI Taxonomy" id="9103"/>
    <lineage>
        <taxon>Eukaryota</taxon>
        <taxon>Metazoa</taxon>
        <taxon>Chordata</taxon>
        <taxon>Craniata</taxon>
        <taxon>Vertebrata</taxon>
        <taxon>Euteleostomi</taxon>
        <taxon>Archelosauria</taxon>
        <taxon>Archosauria</taxon>
        <taxon>Dinosauria</taxon>
        <taxon>Saurischia</taxon>
        <taxon>Theropoda</taxon>
        <taxon>Coelurosauria</taxon>
        <taxon>Aves</taxon>
        <taxon>Neognathae</taxon>
        <taxon>Galloanserae</taxon>
        <taxon>Galliformes</taxon>
        <taxon>Phasianidae</taxon>
        <taxon>Meleagridinae</taxon>
        <taxon>Meleagris</taxon>
    </lineage>
</organism>
<protein>
    <recommendedName>
        <fullName evidence="1">SAM domain-containing protein</fullName>
    </recommendedName>
</protein>
<feature type="domain" description="SAM" evidence="1">
    <location>
        <begin position="52"/>
        <end position="111"/>
    </location>
</feature>
<dbReference type="PANTHER" id="PTHR12659">
    <property type="entry name" value="RHO-TYPE GTPASE ACTIVATING PROTEIN"/>
    <property type="match status" value="1"/>
</dbReference>
<dbReference type="Proteomes" id="UP000001645">
    <property type="component" value="Chromosome 1"/>
</dbReference>
<evidence type="ECO:0000313" key="2">
    <source>
        <dbReference type="Ensembl" id="ENSMGAP00000030833.1"/>
    </source>
</evidence>
<reference evidence="2" key="2">
    <citation type="submission" date="2025-08" db="UniProtKB">
        <authorList>
            <consortium name="Ensembl"/>
        </authorList>
    </citation>
    <scope>IDENTIFICATION</scope>
</reference>
<dbReference type="GeneTree" id="ENSGT00950000183061"/>
<dbReference type="Pfam" id="PF07647">
    <property type="entry name" value="SAM_2"/>
    <property type="match status" value="1"/>
</dbReference>
<reference evidence="2" key="3">
    <citation type="submission" date="2025-09" db="UniProtKB">
        <authorList>
            <consortium name="Ensembl"/>
        </authorList>
    </citation>
    <scope>IDENTIFICATION</scope>
</reference>
<keyword evidence="3" id="KW-1185">Reference proteome</keyword>
<dbReference type="GO" id="GO:0005096">
    <property type="term" value="F:GTPase activator activity"/>
    <property type="evidence" value="ECO:0007669"/>
    <property type="project" value="TreeGrafter"/>
</dbReference>
<sequence>EEEKPGACFLSFCFHMASSSPLPNSLSVGEDRTQGRSVNSSLFSFSSEIEAKEACDWLRAAGFPQYAQLYENSQFPIDIAAVKKDHDFLDKDLVEPLCRRLNTLNKCASMKLDVNFQRKKVRQLHEMYWLFLGFHDNSSQIRFFSKLLKVKCI</sequence>
<name>A0A803YGD6_MELGA</name>
<dbReference type="AlphaFoldDB" id="A0A803YGD6"/>